<dbReference type="InterPro" id="IPR036431">
    <property type="entry name" value="ARID_dom_sf"/>
</dbReference>
<dbReference type="GeneID" id="92367174"/>
<dbReference type="SMART" id="SM00501">
    <property type="entry name" value="BRIGHT"/>
    <property type="match status" value="1"/>
</dbReference>
<dbReference type="EMBL" id="LRBS01000085">
    <property type="protein sequence ID" value="OII75745.1"/>
    <property type="molecule type" value="Genomic_DNA"/>
</dbReference>
<dbReference type="Proteomes" id="UP000186804">
    <property type="component" value="Unassembled WGS sequence"/>
</dbReference>
<sequence>MDRITFIEGLRAFHESQGRAFRPPKVAGITLDIYKMFLLIISRGGFSRVNKNSRWFVFAKPMGIPIPDGEHHKIGLGIKSFYINWLREYEKVLDESIKVAMAVDFASTNPSLVPNQSYITTNLGLNASYSLSNNIPLTRSAAASALNDKQSTKMSYPTPQNYAITNEDNLIDMKVIQPNVVYYIGNNSEQHKNYLDTRSEVEAECRILNMRSNYLPIETDPWKLILELKNPNFKIKNVLYSLNSLQLLASCNYLSFRSFPSLPLELAEMITNCTFSLDSVMYKFDKYTKKRKRDLKMRYSHAWKKMERKERMENRVCLLFIPAFHKHVLAALTNIVNESLSNVENLELITGRKHVSNNLLKLITRDGCYDENDDGDEDINVGDEKIIDDLDYLSIGKTNTFYESVGSLYIYKKSYLKNGFCISKDFYASLGNKNGDVHNNHDQKLVSENLLSTRTLKSLTVSLITAFRTCSSIVIAYEKYYHEESTSDCVRCRIAPEIPEDRYKKIFLEVKPGSSDFLVSEDNLAILNDENKSQDTFGSTDNFDVLNFASMKTVREKKIEKTQGFAKDQTRLPSYKSPTFPIQYAYIESLKQELKPIWITLYSITETFKRCIPYLVGEIILDEFLALSNSCIHALFDQCCKSEYFFIPNRKLDKLYNGKYILPCLICCDSGYRYLAKIMEFGCTFVLFISSDYSIHISQIKPQTLRIFYQTLLRLASICISNYNDEPELQNKEHLSSSDFIFVTEVFQNALALVTILAENLSFDKIFAPAGTLQHHHLRHHTKFTESLLVSEVDVKQNKEDLASLSDNVDNFIHNKIVVLWGRQVVGPIIYLLKNKMFSLYGKTTLSNSSNSLITNSLENIFEQDDINSNISKNRVELAKESKLYSNTASNFTFRSCFDVSHSPERVNESNLISCELPLECLMACHFLIHISSILLSIPPKKESENSNIGYKTSKELVVDILFPFIDIFIEIAWLPSKMKDAMWSIIEELCISSGINFHISLSTSKVNIAQSKYPHQQI</sequence>
<name>A0A1J4MND0_9CRYT</name>
<dbReference type="SMART" id="SM01014">
    <property type="entry name" value="ARID"/>
    <property type="match status" value="1"/>
</dbReference>
<dbReference type="PROSITE" id="PS51011">
    <property type="entry name" value="ARID"/>
    <property type="match status" value="1"/>
</dbReference>
<evidence type="ECO:0000313" key="3">
    <source>
        <dbReference type="Proteomes" id="UP000186804"/>
    </source>
</evidence>
<dbReference type="CDD" id="cd16100">
    <property type="entry name" value="ARID"/>
    <property type="match status" value="1"/>
</dbReference>
<gene>
    <name evidence="2" type="ORF">cand_029900</name>
</gene>
<accession>A0A1J4MND0</accession>
<dbReference type="OrthoDB" id="338531at2759"/>
<dbReference type="VEuPathDB" id="CryptoDB:cand_029900"/>
<feature type="domain" description="ARID" evidence="1">
    <location>
        <begin position="1"/>
        <end position="94"/>
    </location>
</feature>
<dbReference type="Pfam" id="PF01388">
    <property type="entry name" value="ARID"/>
    <property type="match status" value="1"/>
</dbReference>
<evidence type="ECO:0000259" key="1">
    <source>
        <dbReference type="PROSITE" id="PS51011"/>
    </source>
</evidence>
<organism evidence="2 3">
    <name type="scientific">Cryptosporidium andersoni</name>
    <dbReference type="NCBI Taxonomy" id="117008"/>
    <lineage>
        <taxon>Eukaryota</taxon>
        <taxon>Sar</taxon>
        <taxon>Alveolata</taxon>
        <taxon>Apicomplexa</taxon>
        <taxon>Conoidasida</taxon>
        <taxon>Coccidia</taxon>
        <taxon>Eucoccidiorida</taxon>
        <taxon>Eimeriorina</taxon>
        <taxon>Cryptosporidiidae</taxon>
        <taxon>Cryptosporidium</taxon>
    </lineage>
</organism>
<protein>
    <submittedName>
        <fullName evidence="2">Arid bright DNA binding domain-containing protein</fullName>
    </submittedName>
</protein>
<dbReference type="AlphaFoldDB" id="A0A1J4MND0"/>
<reference evidence="2 3" key="1">
    <citation type="submission" date="2016-10" db="EMBL/GenBank/DDBJ databases">
        <title>Reductive evolution of mitochondrial metabolism and differential evolution of invasion-related proteins in Cryptosporidium.</title>
        <authorList>
            <person name="Liu S."/>
            <person name="Roellig D.M."/>
            <person name="Guo Y."/>
            <person name="Li N."/>
            <person name="Frace M.A."/>
            <person name="Tang K."/>
            <person name="Zhang L."/>
            <person name="Feng Y."/>
            <person name="Xiao L."/>
        </authorList>
    </citation>
    <scope>NUCLEOTIDE SEQUENCE [LARGE SCALE GENOMIC DNA]</scope>
    <source>
        <strain evidence="2">30847</strain>
    </source>
</reference>
<evidence type="ECO:0000313" key="2">
    <source>
        <dbReference type="EMBL" id="OII75745.1"/>
    </source>
</evidence>
<dbReference type="RefSeq" id="XP_067067591.1">
    <property type="nucleotide sequence ID" value="XM_067213217.1"/>
</dbReference>
<proteinExistence type="predicted"/>
<dbReference type="GO" id="GO:0003677">
    <property type="term" value="F:DNA binding"/>
    <property type="evidence" value="ECO:0007669"/>
    <property type="project" value="InterPro"/>
</dbReference>
<keyword evidence="3" id="KW-1185">Reference proteome</keyword>
<dbReference type="SUPFAM" id="SSF46774">
    <property type="entry name" value="ARID-like"/>
    <property type="match status" value="1"/>
</dbReference>
<dbReference type="InterPro" id="IPR001606">
    <property type="entry name" value="ARID_dom"/>
</dbReference>
<dbReference type="Gene3D" id="1.10.150.60">
    <property type="entry name" value="ARID DNA-binding domain"/>
    <property type="match status" value="1"/>
</dbReference>
<comment type="caution">
    <text evidence="2">The sequence shown here is derived from an EMBL/GenBank/DDBJ whole genome shotgun (WGS) entry which is preliminary data.</text>
</comment>